<gene>
    <name evidence="7" type="ORF">GQ607_008940</name>
</gene>
<evidence type="ECO:0000313" key="8">
    <source>
        <dbReference type="Proteomes" id="UP000434172"/>
    </source>
</evidence>
<keyword evidence="2 6" id="KW-0812">Transmembrane</keyword>
<evidence type="ECO:0000313" key="7">
    <source>
        <dbReference type="EMBL" id="KAF0323731.1"/>
    </source>
</evidence>
<reference evidence="7 8" key="1">
    <citation type="submission" date="2019-12" db="EMBL/GenBank/DDBJ databases">
        <title>A genome sequence resource for the geographically widespread anthracnose pathogen Colletotrichum asianum.</title>
        <authorList>
            <person name="Meng Y."/>
        </authorList>
    </citation>
    <scope>NUCLEOTIDE SEQUENCE [LARGE SCALE GENOMIC DNA]</scope>
    <source>
        <strain evidence="7 8">ICMP 18580</strain>
    </source>
</reference>
<dbReference type="OrthoDB" id="3358017at2759"/>
<sequence length="67" mass="7854">MIEFAEGPEGYTMTHGWMFWVFEGITMVVAIAVFCLWHPGRHLGRFGEREKQANTPREEIIRSRQNT</sequence>
<dbReference type="AlphaFoldDB" id="A0A8H3W7A6"/>
<evidence type="ECO:0000256" key="1">
    <source>
        <dbReference type="ARBA" id="ARBA00004141"/>
    </source>
</evidence>
<dbReference type="InterPro" id="IPR007568">
    <property type="entry name" value="RTA1"/>
</dbReference>
<dbReference type="GO" id="GO:0016020">
    <property type="term" value="C:membrane"/>
    <property type="evidence" value="ECO:0007669"/>
    <property type="project" value="UniProtKB-SubCell"/>
</dbReference>
<evidence type="ECO:0000256" key="4">
    <source>
        <dbReference type="ARBA" id="ARBA00023136"/>
    </source>
</evidence>
<proteinExistence type="predicted"/>
<evidence type="ECO:0000256" key="3">
    <source>
        <dbReference type="ARBA" id="ARBA00022989"/>
    </source>
</evidence>
<dbReference type="PANTHER" id="PTHR31465:SF1">
    <property type="entry name" value="PROTEIN RTA1-RELATED"/>
    <property type="match status" value="1"/>
</dbReference>
<feature type="transmembrane region" description="Helical" evidence="6">
    <location>
        <begin position="17"/>
        <end position="37"/>
    </location>
</feature>
<comment type="caution">
    <text evidence="7">The sequence shown here is derived from an EMBL/GenBank/DDBJ whole genome shotgun (WGS) entry which is preliminary data.</text>
</comment>
<accession>A0A8H3W7A6</accession>
<keyword evidence="4 6" id="KW-0472">Membrane</keyword>
<dbReference type="Proteomes" id="UP000434172">
    <property type="component" value="Unassembled WGS sequence"/>
</dbReference>
<dbReference type="PANTHER" id="PTHR31465">
    <property type="entry name" value="PROTEIN RTA1-RELATED"/>
    <property type="match status" value="1"/>
</dbReference>
<evidence type="ECO:0000256" key="2">
    <source>
        <dbReference type="ARBA" id="ARBA00022692"/>
    </source>
</evidence>
<evidence type="ECO:0000256" key="5">
    <source>
        <dbReference type="SAM" id="MobiDB-lite"/>
    </source>
</evidence>
<evidence type="ECO:0000256" key="6">
    <source>
        <dbReference type="SAM" id="Phobius"/>
    </source>
</evidence>
<organism evidence="7 8">
    <name type="scientific">Colletotrichum asianum</name>
    <dbReference type="NCBI Taxonomy" id="702518"/>
    <lineage>
        <taxon>Eukaryota</taxon>
        <taxon>Fungi</taxon>
        <taxon>Dikarya</taxon>
        <taxon>Ascomycota</taxon>
        <taxon>Pezizomycotina</taxon>
        <taxon>Sordariomycetes</taxon>
        <taxon>Hypocreomycetidae</taxon>
        <taxon>Glomerellales</taxon>
        <taxon>Glomerellaceae</taxon>
        <taxon>Colletotrichum</taxon>
        <taxon>Colletotrichum gloeosporioides species complex</taxon>
    </lineage>
</organism>
<protein>
    <submittedName>
        <fullName evidence="7">Rta1 domain-containing protein</fullName>
    </submittedName>
</protein>
<dbReference type="Pfam" id="PF04479">
    <property type="entry name" value="RTA1"/>
    <property type="match status" value="1"/>
</dbReference>
<keyword evidence="3 6" id="KW-1133">Transmembrane helix</keyword>
<name>A0A8H3W7A6_9PEZI</name>
<keyword evidence="8" id="KW-1185">Reference proteome</keyword>
<dbReference type="EMBL" id="WOWK01000049">
    <property type="protein sequence ID" value="KAF0323731.1"/>
    <property type="molecule type" value="Genomic_DNA"/>
</dbReference>
<feature type="region of interest" description="Disordered" evidence="5">
    <location>
        <begin position="48"/>
        <end position="67"/>
    </location>
</feature>
<comment type="subcellular location">
    <subcellularLocation>
        <location evidence="1">Membrane</location>
        <topology evidence="1">Multi-pass membrane protein</topology>
    </subcellularLocation>
</comment>